<dbReference type="RefSeq" id="WP_119314997.1">
    <property type="nucleotide sequence ID" value="NZ_QXDL01000069.1"/>
</dbReference>
<comment type="caution">
    <text evidence="3">The sequence shown here is derived from an EMBL/GenBank/DDBJ whole genome shotgun (WGS) entry which is preliminary data.</text>
</comment>
<gene>
    <name evidence="3" type="ORF">Mterra_01893</name>
</gene>
<organism evidence="3 4">
    <name type="scientific">Calidithermus terrae</name>
    <dbReference type="NCBI Taxonomy" id="1408545"/>
    <lineage>
        <taxon>Bacteria</taxon>
        <taxon>Thermotogati</taxon>
        <taxon>Deinococcota</taxon>
        <taxon>Deinococci</taxon>
        <taxon>Thermales</taxon>
        <taxon>Thermaceae</taxon>
        <taxon>Calidithermus</taxon>
    </lineage>
</organism>
<keyword evidence="4" id="KW-1185">Reference proteome</keyword>
<feature type="coiled-coil region" evidence="1">
    <location>
        <begin position="170"/>
        <end position="204"/>
    </location>
</feature>
<feature type="signal peptide" evidence="2">
    <location>
        <begin position="1"/>
        <end position="19"/>
    </location>
</feature>
<dbReference type="AlphaFoldDB" id="A0A399EMI5"/>
<accession>A0A399EMI5</accession>
<evidence type="ECO:0000313" key="3">
    <source>
        <dbReference type="EMBL" id="RIH84713.1"/>
    </source>
</evidence>
<evidence type="ECO:0000313" key="4">
    <source>
        <dbReference type="Proteomes" id="UP000265715"/>
    </source>
</evidence>
<proteinExistence type="predicted"/>
<dbReference type="Proteomes" id="UP000265715">
    <property type="component" value="Unassembled WGS sequence"/>
</dbReference>
<dbReference type="EMBL" id="QXDL01000069">
    <property type="protein sequence ID" value="RIH84713.1"/>
    <property type="molecule type" value="Genomic_DNA"/>
</dbReference>
<keyword evidence="2" id="KW-0732">Signal</keyword>
<protein>
    <submittedName>
        <fullName evidence="3">Uncharacterized protein</fullName>
    </submittedName>
</protein>
<name>A0A399EMI5_9DEIN</name>
<dbReference type="OrthoDB" id="26950at2"/>
<feature type="chain" id="PRO_5017303305" evidence="2">
    <location>
        <begin position="20"/>
        <end position="207"/>
    </location>
</feature>
<keyword evidence="1" id="KW-0175">Coiled coil</keyword>
<feature type="coiled-coil region" evidence="1">
    <location>
        <begin position="58"/>
        <end position="85"/>
    </location>
</feature>
<reference evidence="3 4" key="1">
    <citation type="submission" date="2018-08" db="EMBL/GenBank/DDBJ databases">
        <title>Meiothermus terrae DSM 26712 genome sequencing project.</title>
        <authorList>
            <person name="Da Costa M.S."/>
            <person name="Albuquerque L."/>
            <person name="Raposo P."/>
            <person name="Froufe H.J.C."/>
            <person name="Barroso C.S."/>
            <person name="Egas C."/>
        </authorList>
    </citation>
    <scope>NUCLEOTIDE SEQUENCE [LARGE SCALE GENOMIC DNA]</scope>
    <source>
        <strain evidence="3 4">DSM 26712</strain>
    </source>
</reference>
<sequence length="207" mass="22033">MKPIAVILGLAGVGAAAGAAVLVARSKAPAEEKLEGVAAAIPTHTGAPQQNATKLQLLAAYESDLRKAQSRLELAEAKLREIEAAGNAPCNAYATSPRWEYRCNGFPICSINEWWELVGETRDGTAAEQCRAYVKGLGTIPASRTLEKKGDGGTRYAAMREAVAAGYRQATDLRAQHQQARAERDAARAEVAETQKKIADLNAQGVF</sequence>
<evidence type="ECO:0000256" key="1">
    <source>
        <dbReference type="SAM" id="Coils"/>
    </source>
</evidence>
<evidence type="ECO:0000256" key="2">
    <source>
        <dbReference type="SAM" id="SignalP"/>
    </source>
</evidence>